<reference evidence="3" key="1">
    <citation type="submission" date="2024-05" db="EMBL/GenBank/DDBJ databases">
        <title>Metabacillus sp. nov., isolated from the rhizosphere soil of tomato plants.</title>
        <authorList>
            <person name="Ma R."/>
        </authorList>
    </citation>
    <scope>NUCLEOTIDE SEQUENCE</scope>
    <source>
        <strain evidence="3">DBTR6</strain>
    </source>
</reference>
<dbReference type="InterPro" id="IPR036661">
    <property type="entry name" value="Luciferase-like_sf"/>
</dbReference>
<dbReference type="InterPro" id="IPR050766">
    <property type="entry name" value="Bact_Lucif_Oxidored"/>
</dbReference>
<dbReference type="CDD" id="cd00347">
    <property type="entry name" value="Flavin_utilizing_monoxygenases"/>
    <property type="match status" value="2"/>
</dbReference>
<evidence type="ECO:0000313" key="3">
    <source>
        <dbReference type="EMBL" id="MBZ5751102.1"/>
    </source>
</evidence>
<gene>
    <name evidence="3" type="ORF">K9V48_12785</name>
</gene>
<comment type="similarity">
    <text evidence="1">To bacterial alkanal monooxygenase alpha and beta chains.</text>
</comment>
<dbReference type="EMBL" id="JAIQUM010000026">
    <property type="protein sequence ID" value="MBZ5751102.1"/>
    <property type="molecule type" value="Genomic_DNA"/>
</dbReference>
<keyword evidence="4" id="KW-1185">Reference proteome</keyword>
<comment type="caution">
    <text evidence="3">The sequence shown here is derived from an EMBL/GenBank/DDBJ whole genome shotgun (WGS) entry which is preliminary data.</text>
</comment>
<evidence type="ECO:0000256" key="1">
    <source>
        <dbReference type="ARBA" id="ARBA00007789"/>
    </source>
</evidence>
<name>A0ABS7US10_9BACI</name>
<dbReference type="Gene3D" id="3.20.20.30">
    <property type="entry name" value="Luciferase-like domain"/>
    <property type="match status" value="1"/>
</dbReference>
<accession>A0ABS7US10</accession>
<dbReference type="Pfam" id="PF00296">
    <property type="entry name" value="Bac_luciferase"/>
    <property type="match status" value="1"/>
</dbReference>
<dbReference type="RefSeq" id="WP_224139376.1">
    <property type="nucleotide sequence ID" value="NZ_JAIQUM010000026.1"/>
</dbReference>
<feature type="domain" description="Luciferase-like" evidence="2">
    <location>
        <begin position="1"/>
        <end position="301"/>
    </location>
</feature>
<evidence type="ECO:0000313" key="4">
    <source>
        <dbReference type="Proteomes" id="UP001165287"/>
    </source>
</evidence>
<protein>
    <submittedName>
        <fullName evidence="3">LLM class flavin-dependent oxidoreductase</fullName>
    </submittedName>
</protein>
<proteinExistence type="predicted"/>
<dbReference type="PANTHER" id="PTHR30137">
    <property type="entry name" value="LUCIFERASE-LIKE MONOOXYGENASE"/>
    <property type="match status" value="1"/>
</dbReference>
<organism evidence="3 4">
    <name type="scientific">Metabacillus rhizolycopersici</name>
    <dbReference type="NCBI Taxonomy" id="2875709"/>
    <lineage>
        <taxon>Bacteria</taxon>
        <taxon>Bacillati</taxon>
        <taxon>Bacillota</taxon>
        <taxon>Bacilli</taxon>
        <taxon>Bacillales</taxon>
        <taxon>Bacillaceae</taxon>
        <taxon>Metabacillus</taxon>
    </lineage>
</organism>
<evidence type="ECO:0000259" key="2">
    <source>
        <dbReference type="Pfam" id="PF00296"/>
    </source>
</evidence>
<dbReference type="SUPFAM" id="SSF51679">
    <property type="entry name" value="Bacterial luciferase-like"/>
    <property type="match status" value="1"/>
</dbReference>
<dbReference type="NCBIfam" id="TIGR03558">
    <property type="entry name" value="oxido_grp_1"/>
    <property type="match status" value="1"/>
</dbReference>
<dbReference type="Proteomes" id="UP001165287">
    <property type="component" value="Unassembled WGS sequence"/>
</dbReference>
<sequence>MKLSILDQAPITSGKTAKDALEASIRLAQIGEQYGYTRYWVAEHHDLTGLACSAPEVMLGTIGARTESIRIGSGAVLLPHYKPYKVAEIHHMLATLFPNRIDIGIGRSPGGSAEASLALSDNFLAQIKKYPESVKELLHFLHNDFPSDHMYSKITASPYPSSPPEPWILGTSKKSAILAAENGTAYAYAHFMSDHGGIDILKGYREQFRAKAKWQKSNAIIAVSVICAETTERAEQVALSGFLWRIQSAKGEKIYGIPTIEEAERYLFTNQEKEIIKEMKSKMIIGNPCEVKEQLLDLQALYKVNEIMILTITHDYEDRNQSYRLIAKEVLNHNRNEEIRDEM</sequence>
<dbReference type="InterPro" id="IPR019949">
    <property type="entry name" value="CmoO-like"/>
</dbReference>
<dbReference type="InterPro" id="IPR011251">
    <property type="entry name" value="Luciferase-like_dom"/>
</dbReference>
<dbReference type="PANTHER" id="PTHR30137:SF19">
    <property type="entry name" value="LUCIFERASE-LIKE MONOOXYGENASE"/>
    <property type="match status" value="1"/>
</dbReference>